<evidence type="ECO:0000256" key="6">
    <source>
        <dbReference type="ARBA" id="ARBA00023136"/>
    </source>
</evidence>
<sequence length="106" mass="11332">MNWVYLGAAILFEVGGTTMLKLSNGFARLQWAIPALALYAVSFFALSLALRRIAIGVAYAIWSGIGIVLLAGIGAVYFQETLSWEKLFFIALILVGVVGLNLAGGH</sequence>
<gene>
    <name evidence="9" type="ORF">EDC14_1005204</name>
</gene>
<dbReference type="PANTHER" id="PTHR30561">
    <property type="entry name" value="SMR FAMILY PROTON-DEPENDENT DRUG EFFLUX TRANSPORTER SUGE"/>
    <property type="match status" value="1"/>
</dbReference>
<dbReference type="Pfam" id="PF00893">
    <property type="entry name" value="Multi_Drug_Res"/>
    <property type="match status" value="1"/>
</dbReference>
<evidence type="ECO:0000256" key="4">
    <source>
        <dbReference type="ARBA" id="ARBA00022692"/>
    </source>
</evidence>
<reference evidence="9 10" key="1">
    <citation type="submission" date="2019-03" db="EMBL/GenBank/DDBJ databases">
        <title>Genomic Encyclopedia of Type Strains, Phase IV (KMG-IV): sequencing the most valuable type-strain genomes for metagenomic binning, comparative biology and taxonomic classification.</title>
        <authorList>
            <person name="Goeker M."/>
        </authorList>
    </citation>
    <scope>NUCLEOTIDE SEQUENCE [LARGE SCALE GENOMIC DNA]</scope>
    <source>
        <strain evidence="9 10">LX-B</strain>
    </source>
</reference>
<evidence type="ECO:0000256" key="7">
    <source>
        <dbReference type="RuleBase" id="RU003942"/>
    </source>
</evidence>
<keyword evidence="6 8" id="KW-0472">Membrane</keyword>
<evidence type="ECO:0000256" key="2">
    <source>
        <dbReference type="ARBA" id="ARBA00022448"/>
    </source>
</evidence>
<evidence type="ECO:0000313" key="9">
    <source>
        <dbReference type="EMBL" id="TCL73340.1"/>
    </source>
</evidence>
<dbReference type="InterPro" id="IPR000390">
    <property type="entry name" value="Small_drug/metabolite_transptr"/>
</dbReference>
<keyword evidence="10" id="KW-1185">Reference proteome</keyword>
<dbReference type="RefSeq" id="WP_132013483.1">
    <property type="nucleotide sequence ID" value="NZ_SLUN01000005.1"/>
</dbReference>
<keyword evidence="2" id="KW-0813">Transport</keyword>
<evidence type="ECO:0000313" key="10">
    <source>
        <dbReference type="Proteomes" id="UP000295008"/>
    </source>
</evidence>
<keyword evidence="3" id="KW-1003">Cell membrane</keyword>
<comment type="similarity">
    <text evidence="7">Belongs to the drug/metabolite transporter (DMT) superfamily. Small multidrug resistance (SMR) (TC 2.A.7.1) family.</text>
</comment>
<dbReference type="GO" id="GO:0022857">
    <property type="term" value="F:transmembrane transporter activity"/>
    <property type="evidence" value="ECO:0007669"/>
    <property type="project" value="InterPro"/>
</dbReference>
<dbReference type="GO" id="GO:0005886">
    <property type="term" value="C:plasma membrane"/>
    <property type="evidence" value="ECO:0007669"/>
    <property type="project" value="UniProtKB-SubCell"/>
</dbReference>
<evidence type="ECO:0000256" key="8">
    <source>
        <dbReference type="SAM" id="Phobius"/>
    </source>
</evidence>
<name>A0A4R1S3U3_HYDET</name>
<evidence type="ECO:0000256" key="3">
    <source>
        <dbReference type="ARBA" id="ARBA00022475"/>
    </source>
</evidence>
<organism evidence="9 10">
    <name type="scientific">Hydrogenispora ethanolica</name>
    <dbReference type="NCBI Taxonomy" id="1082276"/>
    <lineage>
        <taxon>Bacteria</taxon>
        <taxon>Bacillati</taxon>
        <taxon>Bacillota</taxon>
        <taxon>Hydrogenispora</taxon>
    </lineage>
</organism>
<dbReference type="OrthoDB" id="21828at2"/>
<dbReference type="InterPro" id="IPR045324">
    <property type="entry name" value="Small_multidrug_res"/>
</dbReference>
<comment type="subcellular location">
    <subcellularLocation>
        <location evidence="1 7">Cell membrane</location>
        <topology evidence="1 7">Multi-pass membrane protein</topology>
    </subcellularLocation>
</comment>
<dbReference type="AlphaFoldDB" id="A0A4R1S3U3"/>
<dbReference type="Gene3D" id="1.10.3730.20">
    <property type="match status" value="1"/>
</dbReference>
<dbReference type="SUPFAM" id="SSF103481">
    <property type="entry name" value="Multidrug resistance efflux transporter EmrE"/>
    <property type="match status" value="1"/>
</dbReference>
<accession>A0A4R1S3U3</accession>
<keyword evidence="5 8" id="KW-1133">Transmembrane helix</keyword>
<dbReference type="Proteomes" id="UP000295008">
    <property type="component" value="Unassembled WGS sequence"/>
</dbReference>
<feature type="transmembrane region" description="Helical" evidence="8">
    <location>
        <begin position="29"/>
        <end position="50"/>
    </location>
</feature>
<dbReference type="PANTHER" id="PTHR30561:SF1">
    <property type="entry name" value="MULTIDRUG TRANSPORTER EMRE"/>
    <property type="match status" value="1"/>
</dbReference>
<evidence type="ECO:0000256" key="5">
    <source>
        <dbReference type="ARBA" id="ARBA00022989"/>
    </source>
</evidence>
<keyword evidence="4 7" id="KW-0812">Transmembrane</keyword>
<comment type="caution">
    <text evidence="9">The sequence shown here is derived from an EMBL/GenBank/DDBJ whole genome shotgun (WGS) entry which is preliminary data.</text>
</comment>
<protein>
    <submittedName>
        <fullName evidence="9">Small multidrug resistance pump</fullName>
    </submittedName>
</protein>
<proteinExistence type="inferred from homology"/>
<dbReference type="EMBL" id="SLUN01000005">
    <property type="protein sequence ID" value="TCL73340.1"/>
    <property type="molecule type" value="Genomic_DNA"/>
</dbReference>
<dbReference type="InterPro" id="IPR037185">
    <property type="entry name" value="EmrE-like"/>
</dbReference>
<evidence type="ECO:0000256" key="1">
    <source>
        <dbReference type="ARBA" id="ARBA00004651"/>
    </source>
</evidence>
<feature type="transmembrane region" description="Helical" evidence="8">
    <location>
        <begin position="84"/>
        <end position="103"/>
    </location>
</feature>
<feature type="transmembrane region" description="Helical" evidence="8">
    <location>
        <begin position="57"/>
        <end position="78"/>
    </location>
</feature>
<dbReference type="FunFam" id="1.10.3730.20:FF:000001">
    <property type="entry name" value="Quaternary ammonium compound resistance transporter SugE"/>
    <property type="match status" value="1"/>
</dbReference>